<keyword evidence="3" id="KW-1133">Transmembrane helix</keyword>
<evidence type="ECO:0000256" key="1">
    <source>
        <dbReference type="SAM" id="Coils"/>
    </source>
</evidence>
<evidence type="ECO:0000256" key="3">
    <source>
        <dbReference type="SAM" id="Phobius"/>
    </source>
</evidence>
<feature type="transmembrane region" description="Helical" evidence="3">
    <location>
        <begin position="33"/>
        <end position="52"/>
    </location>
</feature>
<sequence>MAITNISLDQPLIAQQVTCYYPISDIYSPTPRYLYYVLLALSFLTASHGWVAHIIFGAAVAYAATASIEAFILLSAQLGLPPAQNVTVAYLSPENSTGASNALQALVSNTTSVPVQPDYLELDIDAVTCIVVTAYLVGLPLQCWSSTARTSRILHLLIFIWNMIMLAGSISVLILWPTLNVGKPQYRFCYSGIEDSNTIQSSGWEDQYWAGSWNSTIWDLFGPSVIDNERWLNLSTNCFYPCFNTSQILREPTRLRATVIGTDGPGDSLHTWNAWEGDEFQPLVYTAIALFTAAHLFLLVVGRLNLCTSRVPIHRPFQLWFRRKEIFSAFVADVRAGYSNTREFLRHPVPYFASIRTVRLHHAAKVTRIHKHPVSRFVIDVITLCVLLGVMLFGPLIIIAFIIWIEGYIHSDGEPNEQVQAVGQWQVIVQIGIVLLAAVVLRLRYKVASEEEIQRNLRHARHHVEKLEQIAEQKRVDREAADARRRQRGSRYNFFRRWKKKAVSEEEGSKPDSPSMGSAEEAPPESQGVRGEKRESPSLTGGPEP</sequence>
<feature type="transmembrane region" description="Helical" evidence="3">
    <location>
        <begin position="377"/>
        <end position="405"/>
    </location>
</feature>
<dbReference type="HOGENOM" id="CLU_043546_0_0_1"/>
<feature type="coiled-coil region" evidence="1">
    <location>
        <begin position="450"/>
        <end position="484"/>
    </location>
</feature>
<dbReference type="OrthoDB" id="3021074at2759"/>
<dbReference type="GeneID" id="27344134"/>
<dbReference type="RefSeq" id="XP_016249319.1">
    <property type="nucleotide sequence ID" value="XM_016391800.1"/>
</dbReference>
<feature type="transmembrane region" description="Helical" evidence="3">
    <location>
        <begin position="283"/>
        <end position="306"/>
    </location>
</feature>
<keyword evidence="1" id="KW-0175">Coiled coil</keyword>
<dbReference type="Proteomes" id="UP000054466">
    <property type="component" value="Unassembled WGS sequence"/>
</dbReference>
<dbReference type="AlphaFoldDB" id="A0A0D2CD97"/>
<gene>
    <name evidence="4" type="ORF">PV07_04940</name>
</gene>
<feature type="transmembrane region" description="Helical" evidence="3">
    <location>
        <begin position="124"/>
        <end position="141"/>
    </location>
</feature>
<evidence type="ECO:0000313" key="4">
    <source>
        <dbReference type="EMBL" id="KIW29103.1"/>
    </source>
</evidence>
<organism evidence="4 5">
    <name type="scientific">Cladophialophora immunda</name>
    <dbReference type="NCBI Taxonomy" id="569365"/>
    <lineage>
        <taxon>Eukaryota</taxon>
        <taxon>Fungi</taxon>
        <taxon>Dikarya</taxon>
        <taxon>Ascomycota</taxon>
        <taxon>Pezizomycotina</taxon>
        <taxon>Eurotiomycetes</taxon>
        <taxon>Chaetothyriomycetidae</taxon>
        <taxon>Chaetothyriales</taxon>
        <taxon>Herpotrichiellaceae</taxon>
        <taxon>Cladophialophora</taxon>
    </lineage>
</organism>
<proteinExistence type="predicted"/>
<feature type="transmembrane region" description="Helical" evidence="3">
    <location>
        <begin position="153"/>
        <end position="176"/>
    </location>
</feature>
<name>A0A0D2CD97_9EURO</name>
<dbReference type="VEuPathDB" id="FungiDB:PV07_04940"/>
<accession>A0A0D2CD97</accession>
<feature type="transmembrane region" description="Helical" evidence="3">
    <location>
        <begin position="425"/>
        <end position="445"/>
    </location>
</feature>
<reference evidence="4 5" key="1">
    <citation type="submission" date="2015-01" db="EMBL/GenBank/DDBJ databases">
        <title>The Genome Sequence of Cladophialophora immunda CBS83496.</title>
        <authorList>
            <consortium name="The Broad Institute Genomics Platform"/>
            <person name="Cuomo C."/>
            <person name="de Hoog S."/>
            <person name="Gorbushina A."/>
            <person name="Stielow B."/>
            <person name="Teixiera M."/>
            <person name="Abouelleil A."/>
            <person name="Chapman S.B."/>
            <person name="Priest M."/>
            <person name="Young S.K."/>
            <person name="Wortman J."/>
            <person name="Nusbaum C."/>
            <person name="Birren B."/>
        </authorList>
    </citation>
    <scope>NUCLEOTIDE SEQUENCE [LARGE SCALE GENOMIC DNA]</scope>
    <source>
        <strain evidence="4 5">CBS 83496</strain>
    </source>
</reference>
<keyword evidence="3" id="KW-0472">Membrane</keyword>
<feature type="region of interest" description="Disordered" evidence="2">
    <location>
        <begin position="500"/>
        <end position="545"/>
    </location>
</feature>
<keyword evidence="3" id="KW-0812">Transmembrane</keyword>
<protein>
    <submittedName>
        <fullName evidence="4">Uncharacterized protein</fullName>
    </submittedName>
</protein>
<dbReference type="EMBL" id="KN847042">
    <property type="protein sequence ID" value="KIW29103.1"/>
    <property type="molecule type" value="Genomic_DNA"/>
</dbReference>
<keyword evidence="5" id="KW-1185">Reference proteome</keyword>
<evidence type="ECO:0000313" key="5">
    <source>
        <dbReference type="Proteomes" id="UP000054466"/>
    </source>
</evidence>
<evidence type="ECO:0000256" key="2">
    <source>
        <dbReference type="SAM" id="MobiDB-lite"/>
    </source>
</evidence>